<evidence type="ECO:0000256" key="1">
    <source>
        <dbReference type="ARBA" id="ARBA00001946"/>
    </source>
</evidence>
<dbReference type="InterPro" id="IPR000092">
    <property type="entry name" value="Polyprenyl_synt"/>
</dbReference>
<sequence>MTTEQLPVRPAVATSTATEPPHVWYARTRSAVAASVREFVVERCGEHLAAPETAVLGRVIVEFAGGGKYLRSAFQLAGWLTVRPESPAAIRAAGSAELLHCFALLQDDVMDRSPLRRGLPAAHIAFADWHARQGLSGSSERFGEAAAILAADLCLVWAEQLLRESGVDRLALARGMRRYDVLRSELAVGQFRDLVNESRREPALSDVLAVARAKSGNYTVRRPLELGAELAGAGPDVLAALGRYGTAVGEAFQMRDDLLGVFGDPDATGKPVGDDIRARKATAVLVLAHQHADDPARRELRRLDARAELDAAQVARYVRIIEDTGTRPRVEQLIRQRVSAGIDALAGADLAPQAHAILVHLARSCADRVH</sequence>
<dbReference type="PANTHER" id="PTHR12001">
    <property type="entry name" value="GERANYLGERANYL PYROPHOSPHATE SYNTHASE"/>
    <property type="match status" value="1"/>
</dbReference>
<dbReference type="EMBL" id="JAMRXG010000007">
    <property type="protein sequence ID" value="MCM6775389.1"/>
    <property type="molecule type" value="Genomic_DNA"/>
</dbReference>
<keyword evidence="4 7" id="KW-0808">Transferase</keyword>
<comment type="pathway">
    <text evidence="2">Isoprenoid biosynthesis.</text>
</comment>
<dbReference type="InterPro" id="IPR033749">
    <property type="entry name" value="Polyprenyl_synt_CS"/>
</dbReference>
<dbReference type="GO" id="GO:0004659">
    <property type="term" value="F:prenyltransferase activity"/>
    <property type="evidence" value="ECO:0007669"/>
    <property type="project" value="InterPro"/>
</dbReference>
<dbReference type="GO" id="GO:0008299">
    <property type="term" value="P:isoprenoid biosynthetic process"/>
    <property type="evidence" value="ECO:0007669"/>
    <property type="project" value="InterPro"/>
</dbReference>
<dbReference type="SFLD" id="SFLDS00005">
    <property type="entry name" value="Isoprenoid_Synthase_Type_I"/>
    <property type="match status" value="1"/>
</dbReference>
<dbReference type="GO" id="GO:0046872">
    <property type="term" value="F:metal ion binding"/>
    <property type="evidence" value="ECO:0007669"/>
    <property type="project" value="UniProtKB-KW"/>
</dbReference>
<dbReference type="AlphaFoldDB" id="A0A9X2IY87"/>
<dbReference type="RefSeq" id="WP_251913637.1">
    <property type="nucleotide sequence ID" value="NZ_JAMRXG010000007.1"/>
</dbReference>
<dbReference type="Pfam" id="PF00348">
    <property type="entry name" value="polyprenyl_synt"/>
    <property type="match status" value="1"/>
</dbReference>
<dbReference type="Gene3D" id="1.10.600.10">
    <property type="entry name" value="Farnesyl Diphosphate Synthase"/>
    <property type="match status" value="1"/>
</dbReference>
<dbReference type="CDD" id="cd00685">
    <property type="entry name" value="Trans_IPPS_HT"/>
    <property type="match status" value="1"/>
</dbReference>
<gene>
    <name evidence="8" type="ORF">NDR86_18105</name>
</gene>
<keyword evidence="6" id="KW-0460">Magnesium</keyword>
<organism evidence="8 9">
    <name type="scientific">Nocardia pulmonis</name>
    <dbReference type="NCBI Taxonomy" id="2951408"/>
    <lineage>
        <taxon>Bacteria</taxon>
        <taxon>Bacillati</taxon>
        <taxon>Actinomycetota</taxon>
        <taxon>Actinomycetes</taxon>
        <taxon>Mycobacteriales</taxon>
        <taxon>Nocardiaceae</taxon>
        <taxon>Nocardia</taxon>
    </lineage>
</organism>
<evidence type="ECO:0000313" key="8">
    <source>
        <dbReference type="EMBL" id="MCM6775389.1"/>
    </source>
</evidence>
<comment type="caution">
    <text evidence="8">The sequence shown here is derived from an EMBL/GenBank/DDBJ whole genome shotgun (WGS) entry which is preliminary data.</text>
</comment>
<protein>
    <submittedName>
        <fullName evidence="8">Polyprenyl synthetase family protein</fullName>
    </submittedName>
</protein>
<dbReference type="Proteomes" id="UP001139157">
    <property type="component" value="Unassembled WGS sequence"/>
</dbReference>
<dbReference type="PROSITE" id="PS00723">
    <property type="entry name" value="POLYPRENYL_SYNTHASE_1"/>
    <property type="match status" value="1"/>
</dbReference>
<evidence type="ECO:0000256" key="7">
    <source>
        <dbReference type="RuleBase" id="RU004466"/>
    </source>
</evidence>
<evidence type="ECO:0000256" key="5">
    <source>
        <dbReference type="ARBA" id="ARBA00022723"/>
    </source>
</evidence>
<keyword evidence="9" id="KW-1185">Reference proteome</keyword>
<dbReference type="SUPFAM" id="SSF48576">
    <property type="entry name" value="Terpenoid synthases"/>
    <property type="match status" value="1"/>
</dbReference>
<keyword evidence="5" id="KW-0479">Metal-binding</keyword>
<evidence type="ECO:0000256" key="4">
    <source>
        <dbReference type="ARBA" id="ARBA00022679"/>
    </source>
</evidence>
<evidence type="ECO:0000313" key="9">
    <source>
        <dbReference type="Proteomes" id="UP001139157"/>
    </source>
</evidence>
<dbReference type="PANTHER" id="PTHR12001:SF85">
    <property type="entry name" value="SHORT CHAIN ISOPRENYL DIPHOSPHATE SYNTHASE"/>
    <property type="match status" value="1"/>
</dbReference>
<evidence type="ECO:0000256" key="3">
    <source>
        <dbReference type="ARBA" id="ARBA00006706"/>
    </source>
</evidence>
<reference evidence="8" key="1">
    <citation type="submission" date="2022-06" db="EMBL/GenBank/DDBJ databases">
        <title>Novel species in genus nocardia.</title>
        <authorList>
            <person name="Li F."/>
        </authorList>
    </citation>
    <scope>NUCLEOTIDE SEQUENCE</scope>
    <source>
        <strain evidence="8">CDC141</strain>
    </source>
</reference>
<name>A0A9X2IY87_9NOCA</name>
<comment type="similarity">
    <text evidence="3 7">Belongs to the FPP/GGPP synthase family.</text>
</comment>
<evidence type="ECO:0000256" key="6">
    <source>
        <dbReference type="ARBA" id="ARBA00022842"/>
    </source>
</evidence>
<dbReference type="InterPro" id="IPR008949">
    <property type="entry name" value="Isoprenoid_synthase_dom_sf"/>
</dbReference>
<evidence type="ECO:0000256" key="2">
    <source>
        <dbReference type="ARBA" id="ARBA00005128"/>
    </source>
</evidence>
<accession>A0A9X2IY87</accession>
<comment type="cofactor">
    <cofactor evidence="1">
        <name>Mg(2+)</name>
        <dbReference type="ChEBI" id="CHEBI:18420"/>
    </cofactor>
</comment>
<dbReference type="PROSITE" id="PS00444">
    <property type="entry name" value="POLYPRENYL_SYNTHASE_2"/>
    <property type="match status" value="1"/>
</dbReference>
<proteinExistence type="inferred from homology"/>